<evidence type="ECO:0000256" key="1">
    <source>
        <dbReference type="ARBA" id="ARBA00022527"/>
    </source>
</evidence>
<dbReference type="OrthoDB" id="541276at2759"/>
<proteinExistence type="inferred from homology"/>
<reference evidence="12 13" key="1">
    <citation type="journal article" date="2016" name="Mol. Biol. Evol.">
        <title>Comparative Genomics of Early-Diverging Mushroom-Forming Fungi Provides Insights into the Origins of Lignocellulose Decay Capabilities.</title>
        <authorList>
            <person name="Nagy L.G."/>
            <person name="Riley R."/>
            <person name="Tritt A."/>
            <person name="Adam C."/>
            <person name="Daum C."/>
            <person name="Floudas D."/>
            <person name="Sun H."/>
            <person name="Yadav J.S."/>
            <person name="Pangilinan J."/>
            <person name="Larsson K.H."/>
            <person name="Matsuura K."/>
            <person name="Barry K."/>
            <person name="Labutti K."/>
            <person name="Kuo R."/>
            <person name="Ohm R.A."/>
            <person name="Bhattacharya S.S."/>
            <person name="Shirouzu T."/>
            <person name="Yoshinaga Y."/>
            <person name="Martin F.M."/>
            <person name="Grigoriev I.V."/>
            <person name="Hibbett D.S."/>
        </authorList>
    </citation>
    <scope>NUCLEOTIDE SEQUENCE [LARGE SCALE GENOMIC DNA]</scope>
    <source>
        <strain evidence="12 13">CBS 109695</strain>
    </source>
</reference>
<evidence type="ECO:0000256" key="3">
    <source>
        <dbReference type="ARBA" id="ARBA00022741"/>
    </source>
</evidence>
<dbReference type="PROSITE" id="PS00108">
    <property type="entry name" value="PROTEIN_KINASE_ST"/>
    <property type="match status" value="1"/>
</dbReference>
<dbReference type="GO" id="GO:0004674">
    <property type="term" value="F:protein serine/threonine kinase activity"/>
    <property type="evidence" value="ECO:0007669"/>
    <property type="project" value="UniProtKB-KW"/>
</dbReference>
<accession>A0A167UCR4</accession>
<dbReference type="STRING" id="436010.A0A167UCR4"/>
<dbReference type="InterPro" id="IPR008271">
    <property type="entry name" value="Ser/Thr_kinase_AS"/>
</dbReference>
<keyword evidence="1 10" id="KW-0723">Serine/threonine-protein kinase</keyword>
<dbReference type="Pfam" id="PF00069">
    <property type="entry name" value="Pkinase"/>
    <property type="match status" value="1"/>
</dbReference>
<evidence type="ECO:0000259" key="11">
    <source>
        <dbReference type="PROSITE" id="PS50011"/>
    </source>
</evidence>
<feature type="cross-link" description="Glycyl lysine isopeptide (Lys-Gly) (interchain with G-Cter in SUMO2)" evidence="8">
    <location>
        <position position="142"/>
    </location>
</feature>
<dbReference type="PROSITE" id="PS50011">
    <property type="entry name" value="PROTEIN_KINASE_DOM"/>
    <property type="match status" value="1"/>
</dbReference>
<dbReference type="SUPFAM" id="SSF56112">
    <property type="entry name" value="Protein kinase-like (PK-like)"/>
    <property type="match status" value="1"/>
</dbReference>
<name>A0A167UCR4_9AGAM</name>
<dbReference type="InterPro" id="IPR030616">
    <property type="entry name" value="Aur-like"/>
</dbReference>
<dbReference type="InterPro" id="IPR000719">
    <property type="entry name" value="Prot_kinase_dom"/>
</dbReference>
<dbReference type="GO" id="GO:0005524">
    <property type="term" value="F:ATP binding"/>
    <property type="evidence" value="ECO:0007669"/>
    <property type="project" value="UniProtKB-UniRule"/>
</dbReference>
<feature type="non-terminal residue" evidence="12">
    <location>
        <position position="279"/>
    </location>
</feature>
<dbReference type="SMART" id="SM00220">
    <property type="entry name" value="S_TKc"/>
    <property type="match status" value="1"/>
</dbReference>
<keyword evidence="2" id="KW-0808">Transferase</keyword>
<feature type="non-terminal residue" evidence="12">
    <location>
        <position position="1"/>
    </location>
</feature>
<dbReference type="Gene3D" id="1.10.510.10">
    <property type="entry name" value="Transferase(Phosphotransferase) domain 1"/>
    <property type="match status" value="1"/>
</dbReference>
<evidence type="ECO:0000256" key="6">
    <source>
        <dbReference type="PIRSR" id="PIRSR630616-1"/>
    </source>
</evidence>
<evidence type="ECO:0000256" key="8">
    <source>
        <dbReference type="PIRSR" id="PIRSR630616-3"/>
    </source>
</evidence>
<keyword evidence="5 7" id="KW-0067">ATP-binding</keyword>
<feature type="binding site" evidence="7">
    <location>
        <position position="159"/>
    </location>
    <ligand>
        <name>ATP</name>
        <dbReference type="ChEBI" id="CHEBI:30616"/>
    </ligand>
</feature>
<evidence type="ECO:0000256" key="10">
    <source>
        <dbReference type="RuleBase" id="RU000304"/>
    </source>
</evidence>
<feature type="binding site" evidence="7 9">
    <location>
        <position position="45"/>
    </location>
    <ligand>
        <name>ATP</name>
        <dbReference type="ChEBI" id="CHEBI:30616"/>
    </ligand>
</feature>
<dbReference type="PROSITE" id="PS00107">
    <property type="entry name" value="PROTEIN_KINASE_ATP"/>
    <property type="match status" value="1"/>
</dbReference>
<evidence type="ECO:0000313" key="13">
    <source>
        <dbReference type="Proteomes" id="UP000076532"/>
    </source>
</evidence>
<evidence type="ECO:0000256" key="5">
    <source>
        <dbReference type="ARBA" id="ARBA00022840"/>
    </source>
</evidence>
<evidence type="ECO:0000313" key="12">
    <source>
        <dbReference type="EMBL" id="KZP03815.1"/>
    </source>
</evidence>
<protein>
    <submittedName>
        <fullName evidence="12">Kinase-like protein</fullName>
    </submittedName>
</protein>
<dbReference type="AlphaFoldDB" id="A0A167UCR4"/>
<keyword evidence="3 7" id="KW-0547">Nucleotide-binding</keyword>
<dbReference type="InterPro" id="IPR011009">
    <property type="entry name" value="Kinase-like_dom_sf"/>
</dbReference>
<evidence type="ECO:0000256" key="2">
    <source>
        <dbReference type="ARBA" id="ARBA00022679"/>
    </source>
</evidence>
<feature type="active site" description="Proton acceptor" evidence="6">
    <location>
        <position position="140"/>
    </location>
</feature>
<evidence type="ECO:0000256" key="4">
    <source>
        <dbReference type="ARBA" id="ARBA00022777"/>
    </source>
</evidence>
<dbReference type="Proteomes" id="UP000076532">
    <property type="component" value="Unassembled WGS sequence"/>
</dbReference>
<dbReference type="EMBL" id="KV417999">
    <property type="protein sequence ID" value="KZP03815.1"/>
    <property type="molecule type" value="Genomic_DNA"/>
</dbReference>
<evidence type="ECO:0000256" key="7">
    <source>
        <dbReference type="PIRSR" id="PIRSR630616-2"/>
    </source>
</evidence>
<evidence type="ECO:0000256" key="9">
    <source>
        <dbReference type="PROSITE-ProRule" id="PRU10141"/>
    </source>
</evidence>
<dbReference type="PANTHER" id="PTHR24350">
    <property type="entry name" value="SERINE/THREONINE-PROTEIN KINASE IAL-RELATED"/>
    <property type="match status" value="1"/>
</dbReference>
<gene>
    <name evidence="12" type="ORF">FIBSPDRAFT_657506</name>
</gene>
<keyword evidence="13" id="KW-1185">Reference proteome</keyword>
<keyword evidence="4" id="KW-0418">Kinase</keyword>
<feature type="domain" description="Protein kinase" evidence="11">
    <location>
        <begin position="12"/>
        <end position="279"/>
    </location>
</feature>
<comment type="similarity">
    <text evidence="10">Belongs to the protein kinase superfamily.</text>
</comment>
<dbReference type="InterPro" id="IPR017441">
    <property type="entry name" value="Protein_kinase_ATP_BS"/>
</dbReference>
<organism evidence="12 13">
    <name type="scientific">Athelia psychrophila</name>
    <dbReference type="NCBI Taxonomy" id="1759441"/>
    <lineage>
        <taxon>Eukaryota</taxon>
        <taxon>Fungi</taxon>
        <taxon>Dikarya</taxon>
        <taxon>Basidiomycota</taxon>
        <taxon>Agaricomycotina</taxon>
        <taxon>Agaricomycetes</taxon>
        <taxon>Agaricomycetidae</taxon>
        <taxon>Atheliales</taxon>
        <taxon>Atheliaceae</taxon>
        <taxon>Athelia</taxon>
    </lineage>
</organism>
<sequence length="279" mass="31308">NLIGRRIDHGRFKLIDILGKGGYGVVYRALDTNSPATSPEYYAVKCLRKASAGPAQCSEVKLHVKLSSNPNILTIHRCFQDRNHIYLVMDLCTGGDLYRAVHGDKVPRAYHMDDAKTKTAILQSIDTVSACHDAGIFHRDIKLDNLVCDEGGLNIRLTDFGMSTRSTRMRVVGAGTHNYLAPECTEEQLGASYSTREADVWALGVLIFHLINGELPWDDASPNDPYFAKFLQNPDSLMRYNPMSRDAHEVLKKVFVGSVEERITLPKLRAEFEKLDTFY</sequence>